<reference evidence="1" key="1">
    <citation type="submission" date="2021-01" db="EMBL/GenBank/DDBJ databases">
        <authorList>
            <consortium name="Genoscope - CEA"/>
            <person name="William W."/>
        </authorList>
    </citation>
    <scope>NUCLEOTIDE SEQUENCE</scope>
</reference>
<sequence>MKMNTIMRHEKGMAEACTVYYAMFAHKSDLIKRRVQPFQIYGFYEIESFITHMRRKTYRGVEYTMEDTKK</sequence>
<organism evidence="1 2">
    <name type="scientific">Paramecium octaurelia</name>
    <dbReference type="NCBI Taxonomy" id="43137"/>
    <lineage>
        <taxon>Eukaryota</taxon>
        <taxon>Sar</taxon>
        <taxon>Alveolata</taxon>
        <taxon>Ciliophora</taxon>
        <taxon>Intramacronucleata</taxon>
        <taxon>Oligohymenophorea</taxon>
        <taxon>Peniculida</taxon>
        <taxon>Parameciidae</taxon>
        <taxon>Paramecium</taxon>
    </lineage>
</organism>
<evidence type="ECO:0000313" key="1">
    <source>
        <dbReference type="EMBL" id="CAD8207266.1"/>
    </source>
</evidence>
<dbReference type="AlphaFoldDB" id="A0A8S1Y0L4"/>
<dbReference type="Proteomes" id="UP000683925">
    <property type="component" value="Unassembled WGS sequence"/>
</dbReference>
<comment type="caution">
    <text evidence="1">The sequence shown here is derived from an EMBL/GenBank/DDBJ whole genome shotgun (WGS) entry which is preliminary data.</text>
</comment>
<name>A0A8S1Y0L4_PAROT</name>
<dbReference type="EMBL" id="CAJJDP010000141">
    <property type="protein sequence ID" value="CAD8207266.1"/>
    <property type="molecule type" value="Genomic_DNA"/>
</dbReference>
<protein>
    <submittedName>
        <fullName evidence="1">Uncharacterized protein</fullName>
    </submittedName>
</protein>
<keyword evidence="2" id="KW-1185">Reference proteome</keyword>
<dbReference type="OrthoDB" id="10462662at2759"/>
<proteinExistence type="predicted"/>
<gene>
    <name evidence="1" type="ORF">POCTA_138.1.T1400129</name>
</gene>
<accession>A0A8S1Y0L4</accession>
<evidence type="ECO:0000313" key="2">
    <source>
        <dbReference type="Proteomes" id="UP000683925"/>
    </source>
</evidence>